<dbReference type="Proteomes" id="UP000824120">
    <property type="component" value="Chromosome 9"/>
</dbReference>
<dbReference type="PANTHER" id="PTHR33180:SF31">
    <property type="entry name" value="POLYPROTEIN PROTEIN"/>
    <property type="match status" value="1"/>
</dbReference>
<proteinExistence type="predicted"/>
<name>A0A9J5X988_SOLCO</name>
<protein>
    <submittedName>
        <fullName evidence="2">Uncharacterized protein</fullName>
    </submittedName>
</protein>
<evidence type="ECO:0000313" key="3">
    <source>
        <dbReference type="Proteomes" id="UP000824120"/>
    </source>
</evidence>
<feature type="region of interest" description="Disordered" evidence="1">
    <location>
        <begin position="137"/>
        <end position="182"/>
    </location>
</feature>
<sequence>MKEDIEVLNQTIGSHSRSIQLIRTLTSYVVPSLHSNVGVPDEDCHLDLTLIEGPVKLSELSDHSTSHRVDRQVRLMSPNGRELDEGGLKMGTLSRSASWSVTFDEKPLVAKSTLDRPMYAPLNLCCTVTFGEQTHDRRQYGTHKSNHATSEESTGHNHKLGGSNPPKMRGEQLPLGDKGKRKKHIAKKRIAIEIQANFLEPENEQPLINRKDELRAKSQSISNNIPSAATPLATDSVPAQTPPVAPVLPIIPPLRLLNRLKSEGVRTIIEEKLLSMEGLEGKHPDVIDTL</sequence>
<organism evidence="2 3">
    <name type="scientific">Solanum commersonii</name>
    <name type="common">Commerson's wild potato</name>
    <name type="synonym">Commerson's nightshade</name>
    <dbReference type="NCBI Taxonomy" id="4109"/>
    <lineage>
        <taxon>Eukaryota</taxon>
        <taxon>Viridiplantae</taxon>
        <taxon>Streptophyta</taxon>
        <taxon>Embryophyta</taxon>
        <taxon>Tracheophyta</taxon>
        <taxon>Spermatophyta</taxon>
        <taxon>Magnoliopsida</taxon>
        <taxon>eudicotyledons</taxon>
        <taxon>Gunneridae</taxon>
        <taxon>Pentapetalae</taxon>
        <taxon>asterids</taxon>
        <taxon>lamiids</taxon>
        <taxon>Solanales</taxon>
        <taxon>Solanaceae</taxon>
        <taxon>Solanoideae</taxon>
        <taxon>Solaneae</taxon>
        <taxon>Solanum</taxon>
    </lineage>
</organism>
<dbReference type="AlphaFoldDB" id="A0A9J5X988"/>
<dbReference type="EMBL" id="JACXVP010000009">
    <property type="protein sequence ID" value="KAG5584897.1"/>
    <property type="molecule type" value="Genomic_DNA"/>
</dbReference>
<dbReference type="PANTHER" id="PTHR33180">
    <property type="entry name" value="PHOTOSYSTEM II CP43 REACTION CENTER PROTEIN"/>
    <property type="match status" value="1"/>
</dbReference>
<comment type="caution">
    <text evidence="2">The sequence shown here is derived from an EMBL/GenBank/DDBJ whole genome shotgun (WGS) entry which is preliminary data.</text>
</comment>
<keyword evidence="3" id="KW-1185">Reference proteome</keyword>
<evidence type="ECO:0000256" key="1">
    <source>
        <dbReference type="SAM" id="MobiDB-lite"/>
    </source>
</evidence>
<accession>A0A9J5X988</accession>
<evidence type="ECO:0000313" key="2">
    <source>
        <dbReference type="EMBL" id="KAG5584897.1"/>
    </source>
</evidence>
<reference evidence="2 3" key="1">
    <citation type="submission" date="2020-09" db="EMBL/GenBank/DDBJ databases">
        <title>De no assembly of potato wild relative species, Solanum commersonii.</title>
        <authorList>
            <person name="Cho K."/>
        </authorList>
    </citation>
    <scope>NUCLEOTIDE SEQUENCE [LARGE SCALE GENOMIC DNA]</scope>
    <source>
        <strain evidence="2">LZ3.2</strain>
        <tissue evidence="2">Leaf</tissue>
    </source>
</reference>
<gene>
    <name evidence="2" type="ORF">H5410_045331</name>
</gene>